<name>A0A564SK14_9FIRM</name>
<dbReference type="SMART" id="SM00062">
    <property type="entry name" value="PBPb"/>
    <property type="match status" value="1"/>
</dbReference>
<accession>A0A564SK14</accession>
<dbReference type="PANTHER" id="PTHR35936">
    <property type="entry name" value="MEMBRANE-BOUND LYTIC MUREIN TRANSGLYCOSYLASE F"/>
    <property type="match status" value="1"/>
</dbReference>
<dbReference type="Pfam" id="PF00497">
    <property type="entry name" value="SBP_bac_3"/>
    <property type="match status" value="1"/>
</dbReference>
<dbReference type="Gene3D" id="3.40.190.10">
    <property type="entry name" value="Periplasmic binding protein-like II"/>
    <property type="match status" value="2"/>
</dbReference>
<dbReference type="AlphaFoldDB" id="A0A564SK14"/>
<dbReference type="SUPFAM" id="SSF53850">
    <property type="entry name" value="Periplasmic binding protein-like II"/>
    <property type="match status" value="1"/>
</dbReference>
<keyword evidence="1" id="KW-0732">Signal</keyword>
<organism evidence="3 4">
    <name type="scientific">[Ruminococcus] torques</name>
    <dbReference type="NCBI Taxonomy" id="33039"/>
    <lineage>
        <taxon>Bacteria</taxon>
        <taxon>Bacillati</taxon>
        <taxon>Bacillota</taxon>
        <taxon>Clostridia</taxon>
        <taxon>Lachnospirales</taxon>
        <taxon>Lachnospiraceae</taxon>
        <taxon>Mediterraneibacter</taxon>
    </lineage>
</organism>
<dbReference type="InterPro" id="IPR001638">
    <property type="entry name" value="Solute-binding_3/MltF_N"/>
</dbReference>
<dbReference type="Proteomes" id="UP000363661">
    <property type="component" value="Unassembled WGS sequence"/>
</dbReference>
<evidence type="ECO:0000313" key="3">
    <source>
        <dbReference type="EMBL" id="VUW95153.1"/>
    </source>
</evidence>
<keyword evidence="4" id="KW-1185">Reference proteome</keyword>
<protein>
    <submittedName>
        <fullName evidence="3">Histidine-binding periplasmic protein</fullName>
    </submittedName>
</protein>
<sequence>MKIKKVISACLVLTCLVTGLSGCRKTDQESDTAERSVIKLGSDSYPPYNYLNEDGVPTGIDVELATEAFGRMGYDVEIVNIDWEKKQELVENGDIDCIMSCFSMEGRLDDYKWAGPYMVSNQVVAVNENSDIYTLSDLEGKTLAVQSTTKPEGIFLKRTDSRIPKLGNLISLEHRDLIYTFLGKGYADAVGAHEESVIQYMKDYDVKLRILDEPLMTVGIGVAFSKNETRDLPEKLEQILDEMREDGTSAKIIGKYLDDPEKYLEVDQLEEE</sequence>
<dbReference type="PANTHER" id="PTHR35936:SF19">
    <property type="entry name" value="AMINO-ACID-BINDING PROTEIN YXEM-RELATED"/>
    <property type="match status" value="1"/>
</dbReference>
<gene>
    <name evidence="3" type="primary">hisJ</name>
    <name evidence="3" type="ORF">RTSSTS7063_00379</name>
</gene>
<feature type="domain" description="Solute-binding protein family 3/N-terminal" evidence="2">
    <location>
        <begin position="37"/>
        <end position="260"/>
    </location>
</feature>
<reference evidence="3 4" key="1">
    <citation type="submission" date="2019-07" db="EMBL/GenBank/DDBJ databases">
        <authorList>
            <person name="Hibberd C M."/>
            <person name="Gehrig L. J."/>
            <person name="Chang H.-W."/>
            <person name="Venkatesh S."/>
        </authorList>
    </citation>
    <scope>NUCLEOTIDE SEQUENCE [LARGE SCALE GENOMIC DNA]</scope>
    <source>
        <strain evidence="3">Ruminococcus_torques_SSTS_Bg7063</strain>
    </source>
</reference>
<proteinExistence type="predicted"/>
<evidence type="ECO:0000313" key="4">
    <source>
        <dbReference type="Proteomes" id="UP000363661"/>
    </source>
</evidence>
<dbReference type="EMBL" id="CABHNA010000024">
    <property type="protein sequence ID" value="VUW95153.1"/>
    <property type="molecule type" value="Genomic_DNA"/>
</dbReference>
<dbReference type="RefSeq" id="WP_144366356.1">
    <property type="nucleotide sequence ID" value="NZ_CABHNA010000024.1"/>
</dbReference>
<evidence type="ECO:0000259" key="2">
    <source>
        <dbReference type="SMART" id="SM00062"/>
    </source>
</evidence>
<dbReference type="CDD" id="cd13530">
    <property type="entry name" value="PBP2_peptides_like"/>
    <property type="match status" value="1"/>
</dbReference>
<evidence type="ECO:0000256" key="1">
    <source>
        <dbReference type="ARBA" id="ARBA00022729"/>
    </source>
</evidence>
<dbReference type="PROSITE" id="PS51257">
    <property type="entry name" value="PROKAR_LIPOPROTEIN"/>
    <property type="match status" value="1"/>
</dbReference>